<protein>
    <submittedName>
        <fullName evidence="2">Uncharacterized protein</fullName>
    </submittedName>
</protein>
<evidence type="ECO:0000313" key="2">
    <source>
        <dbReference type="EMBL" id="KAG5843964.1"/>
    </source>
</evidence>
<evidence type="ECO:0000313" key="3">
    <source>
        <dbReference type="Proteomes" id="UP001044222"/>
    </source>
</evidence>
<feature type="region of interest" description="Disordered" evidence="1">
    <location>
        <begin position="138"/>
        <end position="161"/>
    </location>
</feature>
<proteinExistence type="predicted"/>
<sequence>MAAACLSPVLQGQLWFETPLRPLYRWGVLLYQKLQLSRYASALSAVMDVERLLTCSSQRELEAAMFCSGGGSRVAGQSGGREEVAWGDYWERNEPLRDADEVAVPVLTVTRRPCWSHEVALEYFRAVAEFLRAEERKASGTRGAAARGSPAPQWRTGAAATARRRRATVLRRARPPARPLVCFTVGSEGRGDGGSSGEEQDMFTWHRSYTR</sequence>
<reference evidence="2" key="1">
    <citation type="submission" date="2021-01" db="EMBL/GenBank/DDBJ databases">
        <title>A chromosome-scale assembly of European eel, Anguilla anguilla.</title>
        <authorList>
            <person name="Henkel C."/>
            <person name="Jong-Raadsen S.A."/>
            <person name="Dufour S."/>
            <person name="Weltzien F.-A."/>
            <person name="Palstra A.P."/>
            <person name="Pelster B."/>
            <person name="Spaink H.P."/>
            <person name="Van Den Thillart G.E."/>
            <person name="Jansen H."/>
            <person name="Zahm M."/>
            <person name="Klopp C."/>
            <person name="Cedric C."/>
            <person name="Louis A."/>
            <person name="Berthelot C."/>
            <person name="Parey E."/>
            <person name="Roest Crollius H."/>
            <person name="Montfort J."/>
            <person name="Robinson-Rechavi M."/>
            <person name="Bucao C."/>
            <person name="Bouchez O."/>
            <person name="Gislard M."/>
            <person name="Lluch J."/>
            <person name="Milhes M."/>
            <person name="Lampietro C."/>
            <person name="Lopez Roques C."/>
            <person name="Donnadieu C."/>
            <person name="Braasch I."/>
            <person name="Desvignes T."/>
            <person name="Postlethwait J."/>
            <person name="Bobe J."/>
            <person name="Guiguen Y."/>
            <person name="Dirks R."/>
        </authorList>
    </citation>
    <scope>NUCLEOTIDE SEQUENCE</scope>
    <source>
        <strain evidence="2">Tag_6206</strain>
        <tissue evidence="2">Liver</tissue>
    </source>
</reference>
<organism evidence="2 3">
    <name type="scientific">Anguilla anguilla</name>
    <name type="common">European freshwater eel</name>
    <name type="synonym">Muraena anguilla</name>
    <dbReference type="NCBI Taxonomy" id="7936"/>
    <lineage>
        <taxon>Eukaryota</taxon>
        <taxon>Metazoa</taxon>
        <taxon>Chordata</taxon>
        <taxon>Craniata</taxon>
        <taxon>Vertebrata</taxon>
        <taxon>Euteleostomi</taxon>
        <taxon>Actinopterygii</taxon>
        <taxon>Neopterygii</taxon>
        <taxon>Teleostei</taxon>
        <taxon>Anguilliformes</taxon>
        <taxon>Anguillidae</taxon>
        <taxon>Anguilla</taxon>
    </lineage>
</organism>
<dbReference type="AlphaFoldDB" id="A0A9D3M7M7"/>
<accession>A0A9D3M7M7</accession>
<feature type="region of interest" description="Disordered" evidence="1">
    <location>
        <begin position="182"/>
        <end position="211"/>
    </location>
</feature>
<evidence type="ECO:0000256" key="1">
    <source>
        <dbReference type="SAM" id="MobiDB-lite"/>
    </source>
</evidence>
<keyword evidence="3" id="KW-1185">Reference proteome</keyword>
<feature type="compositionally biased region" description="Low complexity" evidence="1">
    <location>
        <begin position="140"/>
        <end position="152"/>
    </location>
</feature>
<gene>
    <name evidence="2" type="ORF">ANANG_G00156470</name>
</gene>
<dbReference type="Proteomes" id="UP001044222">
    <property type="component" value="Chromosome 8"/>
</dbReference>
<dbReference type="EMBL" id="JAFIRN010000008">
    <property type="protein sequence ID" value="KAG5843964.1"/>
    <property type="molecule type" value="Genomic_DNA"/>
</dbReference>
<name>A0A9D3M7M7_ANGAN</name>
<comment type="caution">
    <text evidence="2">The sequence shown here is derived from an EMBL/GenBank/DDBJ whole genome shotgun (WGS) entry which is preliminary data.</text>
</comment>